<evidence type="ECO:0000313" key="2">
    <source>
        <dbReference type="Proteomes" id="UP000036958"/>
    </source>
</evidence>
<reference evidence="2" key="1">
    <citation type="submission" date="2015-07" db="EMBL/GenBank/DDBJ databases">
        <title>Genome sequencing of Sunxiuqinia dokdonensis strain SK.</title>
        <authorList>
            <person name="Ahn S."/>
            <person name="Kim B.-C."/>
        </authorList>
    </citation>
    <scope>NUCLEOTIDE SEQUENCE [LARGE SCALE GENOMIC DNA]</scope>
    <source>
        <strain evidence="2">SK</strain>
    </source>
</reference>
<evidence type="ECO:0000313" key="1">
    <source>
        <dbReference type="EMBL" id="KOH47087.1"/>
    </source>
</evidence>
<organism evidence="1 2">
    <name type="scientific">Sunxiuqinia dokdonensis</name>
    <dbReference type="NCBI Taxonomy" id="1409788"/>
    <lineage>
        <taxon>Bacteria</taxon>
        <taxon>Pseudomonadati</taxon>
        <taxon>Bacteroidota</taxon>
        <taxon>Bacteroidia</taxon>
        <taxon>Marinilabiliales</taxon>
        <taxon>Prolixibacteraceae</taxon>
        <taxon>Sunxiuqinia</taxon>
    </lineage>
</organism>
<accession>A0A0L8VFY5</accession>
<comment type="caution">
    <text evidence="1">The sequence shown here is derived from an EMBL/GenBank/DDBJ whole genome shotgun (WGS) entry which is preliminary data.</text>
</comment>
<sequence length="656" mass="75246">MLTSVVMGQTTDFDFQTELEDLVETLLEDDENADIEQLMNELQLLQDRPLNINQATRDDFERLYFLSSLQVDRLLTYRQQYGQIYSPFELNSIEGFDPKLIQLLQAFVYFGEVDARPMTFKPRQEILMRSIRLLEEQKGFQEPAKYEGSPEKLYFRYRFSSSQVNAGLTAEKDAGESFFGGSNPRGFDYYSAFVNFGLNKGKHQLYFGDYLVRFGQGLTAWQGFALSKSAEVGNVAKFNQGIRSYSSTDENNFLRGGAASLSLGQFEWSSFFSYKKFDANRDSIDGAPVFTSFQSSGLHRTSGEIEDKNSVAGITAGTNLSYSAGRFSFGFSAIHLQYEFPLQRQSSSYNLFLFEGKQISNLGVNYQWGINRYYFFGEAAWASTNGLATLHGLQASPADQVELSVIYRNISKKYNAPLAGAFTEGSQVNDEHGFYVGATIRPVAKLSLRMYADFFEHRWVKYTTAGPASGREYLVQASYKLADRWDAYSRYFYECKPVRANGEFTKINLDQTRQKLRIHVNGSLSDRFFLKSRAEWTWYAHEEMSAGWMVLQDVGYQSLESRMSWWLRLAYFSTDNYDARVYAYENDLLYQFSVPAFYGQGLRSYVNGKVKICEKLDVWVKLARSWFIDVESIGSGNSLIDGNKRTEVKFQLRFKF</sequence>
<gene>
    <name evidence="1" type="ORF">NC99_01300</name>
</gene>
<dbReference type="InterPro" id="IPR010994">
    <property type="entry name" value="RuvA_2-like"/>
</dbReference>
<dbReference type="EMBL" id="LGIA01000006">
    <property type="protein sequence ID" value="KOH47087.1"/>
    <property type="molecule type" value="Genomic_DNA"/>
</dbReference>
<protein>
    <submittedName>
        <fullName evidence="1">Uncharacterized protein</fullName>
    </submittedName>
</protein>
<dbReference type="SUPFAM" id="SSF47781">
    <property type="entry name" value="RuvA domain 2-like"/>
    <property type="match status" value="1"/>
</dbReference>
<dbReference type="AlphaFoldDB" id="A0A0L8VFY5"/>
<proteinExistence type="predicted"/>
<name>A0A0L8VFY5_9BACT</name>
<keyword evidence="2" id="KW-1185">Reference proteome</keyword>
<dbReference type="Proteomes" id="UP000036958">
    <property type="component" value="Unassembled WGS sequence"/>
</dbReference>
<dbReference type="STRING" id="1409788.NC99_01300"/>